<dbReference type="InterPro" id="IPR006675">
    <property type="entry name" value="HDIG_dom"/>
</dbReference>
<dbReference type="PANTHER" id="PTHR43155:SF2">
    <property type="entry name" value="CYCLIC DI-GMP PHOSPHODIESTERASE PA4108"/>
    <property type="match status" value="1"/>
</dbReference>
<evidence type="ECO:0000313" key="4">
    <source>
        <dbReference type="Proteomes" id="UP000198538"/>
    </source>
</evidence>
<dbReference type="PROSITE" id="PS51832">
    <property type="entry name" value="HD_GYP"/>
    <property type="match status" value="1"/>
</dbReference>
<proteinExistence type="predicted"/>
<dbReference type="EMBL" id="FMVM01000018">
    <property type="protein sequence ID" value="SCZ05629.1"/>
    <property type="molecule type" value="Genomic_DNA"/>
</dbReference>
<keyword evidence="4" id="KW-1185">Reference proteome</keyword>
<dbReference type="RefSeq" id="WP_090923975.1">
    <property type="nucleotide sequence ID" value="NZ_FMVM01000018.1"/>
</dbReference>
<evidence type="ECO:0000256" key="1">
    <source>
        <dbReference type="SAM" id="MobiDB-lite"/>
    </source>
</evidence>
<evidence type="ECO:0000313" key="3">
    <source>
        <dbReference type="EMBL" id="SCZ05629.1"/>
    </source>
</evidence>
<dbReference type="InterPro" id="IPR003607">
    <property type="entry name" value="HD/PDEase_dom"/>
</dbReference>
<dbReference type="SUPFAM" id="SSF109604">
    <property type="entry name" value="HD-domain/PDEase-like"/>
    <property type="match status" value="1"/>
</dbReference>
<feature type="domain" description="HD-GYP" evidence="2">
    <location>
        <begin position="132"/>
        <end position="327"/>
    </location>
</feature>
<dbReference type="AlphaFoldDB" id="A0A1G5L0B8"/>
<gene>
    <name evidence="3" type="ORF">SAMN05720606_11815</name>
</gene>
<reference evidence="4" key="1">
    <citation type="submission" date="2016-10" db="EMBL/GenBank/DDBJ databases">
        <authorList>
            <person name="Varghese N."/>
            <person name="Submissions S."/>
        </authorList>
    </citation>
    <scope>NUCLEOTIDE SEQUENCE [LARGE SCALE GENOMIC DNA]</scope>
    <source>
        <strain evidence="4">BL9</strain>
    </source>
</reference>
<organism evidence="3 4">
    <name type="scientific">Paenibacillus polysaccharolyticus</name>
    <dbReference type="NCBI Taxonomy" id="582692"/>
    <lineage>
        <taxon>Bacteria</taxon>
        <taxon>Bacillati</taxon>
        <taxon>Bacillota</taxon>
        <taxon>Bacilli</taxon>
        <taxon>Bacillales</taxon>
        <taxon>Paenibacillaceae</taxon>
        <taxon>Paenibacillus</taxon>
    </lineage>
</organism>
<protein>
    <submittedName>
        <fullName evidence="3">HDIG domain-containing protein</fullName>
    </submittedName>
</protein>
<dbReference type="Proteomes" id="UP000198538">
    <property type="component" value="Unassembled WGS sequence"/>
</dbReference>
<dbReference type="NCBIfam" id="TIGR00277">
    <property type="entry name" value="HDIG"/>
    <property type="match status" value="1"/>
</dbReference>
<evidence type="ECO:0000259" key="2">
    <source>
        <dbReference type="PROSITE" id="PS51832"/>
    </source>
</evidence>
<dbReference type="InterPro" id="IPR037522">
    <property type="entry name" value="HD_GYP_dom"/>
</dbReference>
<sequence length="370" mass="41601">MRIHIMNLQDGDRLTADTFSDAGLHILGKGTVIRSEDITLLMQHRVDYVDIELREEGITEAEFFAASMKHASESRSNSSSSGTSTGEQPPEEEMKSQFLQTVHNYQNAFLEALTVGKFNATMVDDALQPMVDGLDEQKDVVHLLMMLERDDVNNYTHSIQVGLLSFYIASWLGYSQEECYKISRGGYLHDIGKCKVSLRIRNKTEPLTAEEQLELQRHTIYGHEIIKNSMTDEATALVALQHHEREDGSGYPMQLGKGEIHPYTQIVSVADIYIGMRTGKHGASNPNLINNLRDIYGMGFGKLNEKAVQALMQHLLPNFIGKQVLLSNGEKGVIVMNNASDIFKPLIKVESEQYRDLSKERTLSINELLI</sequence>
<accession>A0A1G5L0B8</accession>
<name>A0A1G5L0B8_9BACL</name>
<feature type="compositionally biased region" description="Low complexity" evidence="1">
    <location>
        <begin position="74"/>
        <end position="87"/>
    </location>
</feature>
<dbReference type="PANTHER" id="PTHR43155">
    <property type="entry name" value="CYCLIC DI-GMP PHOSPHODIESTERASE PA4108-RELATED"/>
    <property type="match status" value="1"/>
</dbReference>
<dbReference type="SMART" id="SM00471">
    <property type="entry name" value="HDc"/>
    <property type="match status" value="1"/>
</dbReference>
<dbReference type="STRING" id="582692.SAMN05720606_11815"/>
<feature type="region of interest" description="Disordered" evidence="1">
    <location>
        <begin position="70"/>
        <end position="95"/>
    </location>
</feature>
<dbReference type="Gene3D" id="1.10.3210.10">
    <property type="entry name" value="Hypothetical protein af1432"/>
    <property type="match status" value="1"/>
</dbReference>
<dbReference type="Pfam" id="PF13487">
    <property type="entry name" value="HD_5"/>
    <property type="match status" value="1"/>
</dbReference>
<dbReference type="CDD" id="cd00077">
    <property type="entry name" value="HDc"/>
    <property type="match status" value="1"/>
</dbReference>